<reference evidence="7 8" key="1">
    <citation type="submission" date="2020-03" db="EMBL/GenBank/DDBJ databases">
        <title>Soil Listeria distribution.</title>
        <authorList>
            <person name="Liao J."/>
            <person name="Wiedmann M."/>
        </authorList>
    </citation>
    <scope>NUCLEOTIDE SEQUENCE [LARGE SCALE GENOMIC DNA]</scope>
    <source>
        <strain evidence="7 8">FSL L7-1816</strain>
    </source>
</reference>
<dbReference type="RefSeq" id="WP_185382374.1">
    <property type="nucleotide sequence ID" value="NZ_JAAROV010000002.1"/>
</dbReference>
<comment type="subcellular location">
    <subcellularLocation>
        <location evidence="1">Membrane</location>
        <topology evidence="1">Multi-pass membrane protein</topology>
    </subcellularLocation>
</comment>
<evidence type="ECO:0000313" key="7">
    <source>
        <dbReference type="EMBL" id="MBC1316889.1"/>
    </source>
</evidence>
<evidence type="ECO:0000256" key="3">
    <source>
        <dbReference type="ARBA" id="ARBA00022989"/>
    </source>
</evidence>
<evidence type="ECO:0000256" key="1">
    <source>
        <dbReference type="ARBA" id="ARBA00004141"/>
    </source>
</evidence>
<comment type="caution">
    <text evidence="7">The sequence shown here is derived from an EMBL/GenBank/DDBJ whole genome shotgun (WGS) entry which is preliminary data.</text>
</comment>
<feature type="transmembrane region" description="Helical" evidence="5">
    <location>
        <begin position="90"/>
        <end position="108"/>
    </location>
</feature>
<sequence>MINQRVQDMQEVRAYGYFPSDSTEDKRARKAFDKGKTVYLNAEDSRLVDEQDKYIAHLYSSSKVNPASNMTAQEESYVDMAVQNNLKSKGTAFILSLLFGALGIAHFYTGNVIYGVVILIGSIIGVLFLGAFFIPICIVLTIVDCFVSMGEVTTYNRKQRLIAIQQIQLQRIMNNKAE</sequence>
<evidence type="ECO:0000313" key="8">
    <source>
        <dbReference type="Proteomes" id="UP000543379"/>
    </source>
</evidence>
<gene>
    <name evidence="7" type="ORF">HB811_08890</name>
</gene>
<organism evidence="7 8">
    <name type="scientific">Listeria booriae</name>
    <dbReference type="NCBI Taxonomy" id="1552123"/>
    <lineage>
        <taxon>Bacteria</taxon>
        <taxon>Bacillati</taxon>
        <taxon>Bacillota</taxon>
        <taxon>Bacilli</taxon>
        <taxon>Bacillales</taxon>
        <taxon>Listeriaceae</taxon>
        <taxon>Listeria</taxon>
    </lineage>
</organism>
<feature type="domain" description="TM2" evidence="6">
    <location>
        <begin position="87"/>
        <end position="133"/>
    </location>
</feature>
<protein>
    <submittedName>
        <fullName evidence="7">TM2 domain-containing protein</fullName>
    </submittedName>
</protein>
<keyword evidence="4 5" id="KW-0472">Membrane</keyword>
<dbReference type="AlphaFoldDB" id="A0A841XV23"/>
<accession>A0A841XV23</accession>
<evidence type="ECO:0000259" key="6">
    <source>
        <dbReference type="Pfam" id="PF05154"/>
    </source>
</evidence>
<evidence type="ECO:0000256" key="4">
    <source>
        <dbReference type="ARBA" id="ARBA00023136"/>
    </source>
</evidence>
<keyword evidence="3 5" id="KW-1133">Transmembrane helix</keyword>
<proteinExistence type="predicted"/>
<feature type="transmembrane region" description="Helical" evidence="5">
    <location>
        <begin position="114"/>
        <end position="147"/>
    </location>
</feature>
<keyword evidence="2 5" id="KW-0812">Transmembrane</keyword>
<dbReference type="InterPro" id="IPR007829">
    <property type="entry name" value="TM2"/>
</dbReference>
<evidence type="ECO:0000256" key="2">
    <source>
        <dbReference type="ARBA" id="ARBA00022692"/>
    </source>
</evidence>
<name>A0A841XV23_9LIST</name>
<evidence type="ECO:0000256" key="5">
    <source>
        <dbReference type="SAM" id="Phobius"/>
    </source>
</evidence>
<dbReference type="GO" id="GO:0016020">
    <property type="term" value="C:membrane"/>
    <property type="evidence" value="ECO:0007669"/>
    <property type="project" value="UniProtKB-SubCell"/>
</dbReference>
<dbReference type="Proteomes" id="UP000543379">
    <property type="component" value="Unassembled WGS sequence"/>
</dbReference>
<dbReference type="EMBL" id="JAAROV010000002">
    <property type="protein sequence ID" value="MBC1316889.1"/>
    <property type="molecule type" value="Genomic_DNA"/>
</dbReference>
<dbReference type="Pfam" id="PF05154">
    <property type="entry name" value="TM2"/>
    <property type="match status" value="1"/>
</dbReference>